<dbReference type="InterPro" id="IPR018788">
    <property type="entry name" value="Proteasome_assmbl_chp_3"/>
</dbReference>
<dbReference type="AlphaFoldDB" id="A0AAD4LRF0"/>
<dbReference type="Pfam" id="PF10178">
    <property type="entry name" value="PAC3"/>
    <property type="match status" value="1"/>
</dbReference>
<dbReference type="Gene3D" id="3.30.230.90">
    <property type="match status" value="1"/>
</dbReference>
<accession>A0AAD4LRF0</accession>
<proteinExistence type="predicted"/>
<dbReference type="GO" id="GO:0043248">
    <property type="term" value="P:proteasome assembly"/>
    <property type="evidence" value="ECO:0007669"/>
    <property type="project" value="InterPro"/>
</dbReference>
<protein>
    <recommendedName>
        <fullName evidence="3">Proteasome assembly chaperone 3</fullName>
    </recommendedName>
</protein>
<gene>
    <name evidence="1" type="ORF">EDB92DRAFT_1788072</name>
</gene>
<keyword evidence="2" id="KW-1185">Reference proteome</keyword>
<comment type="caution">
    <text evidence="1">The sequence shown here is derived from an EMBL/GenBank/DDBJ whole genome shotgun (WGS) entry which is preliminary data.</text>
</comment>
<reference evidence="1" key="1">
    <citation type="submission" date="2022-01" db="EMBL/GenBank/DDBJ databases">
        <title>Comparative genomics reveals a dynamic genome evolution in the ectomycorrhizal milk-cap (Lactarius) mushrooms.</title>
        <authorList>
            <consortium name="DOE Joint Genome Institute"/>
            <person name="Lebreton A."/>
            <person name="Tang N."/>
            <person name="Kuo A."/>
            <person name="LaButti K."/>
            <person name="Drula E."/>
            <person name="Barry K."/>
            <person name="Clum A."/>
            <person name="Lipzen A."/>
            <person name="Mousain D."/>
            <person name="Ng V."/>
            <person name="Wang R."/>
            <person name="Wang X."/>
            <person name="Dai Y."/>
            <person name="Henrissat B."/>
            <person name="Grigoriev I.V."/>
            <person name="Guerin-Laguette A."/>
            <person name="Yu F."/>
            <person name="Martin F.M."/>
        </authorList>
    </citation>
    <scope>NUCLEOTIDE SEQUENCE</scope>
    <source>
        <strain evidence="1">QP</strain>
    </source>
</reference>
<sequence>MSHCQPVVIAERDVESVQTQVIVQTFSDRVLVIITQLSKVGTLIQASVPPTIALTQASVSNDSSLPPVHPSVDLTYLFGHAPSSDHQTLYSSYAAQVATLVWTSERYAQIESSRNPVVVGVALKAPRSSERDPEADRATFLQIMDLVREILGTV</sequence>
<dbReference type="EMBL" id="JAKELL010000001">
    <property type="protein sequence ID" value="KAH9001172.1"/>
    <property type="molecule type" value="Genomic_DNA"/>
</dbReference>
<name>A0AAD4LRF0_9AGAM</name>
<organism evidence="1 2">
    <name type="scientific">Lactarius akahatsu</name>
    <dbReference type="NCBI Taxonomy" id="416441"/>
    <lineage>
        <taxon>Eukaryota</taxon>
        <taxon>Fungi</taxon>
        <taxon>Dikarya</taxon>
        <taxon>Basidiomycota</taxon>
        <taxon>Agaricomycotina</taxon>
        <taxon>Agaricomycetes</taxon>
        <taxon>Russulales</taxon>
        <taxon>Russulaceae</taxon>
        <taxon>Lactarius</taxon>
    </lineage>
</organism>
<evidence type="ECO:0008006" key="3">
    <source>
        <dbReference type="Google" id="ProtNLM"/>
    </source>
</evidence>
<evidence type="ECO:0000313" key="2">
    <source>
        <dbReference type="Proteomes" id="UP001201163"/>
    </source>
</evidence>
<dbReference type="PANTHER" id="PTHR31051">
    <property type="entry name" value="PROTEASOME ASSEMBLY CHAPERONE 3"/>
    <property type="match status" value="1"/>
</dbReference>
<dbReference type="PANTHER" id="PTHR31051:SF1">
    <property type="entry name" value="PROTEASOME ASSEMBLY CHAPERONE 3"/>
    <property type="match status" value="1"/>
</dbReference>
<evidence type="ECO:0000313" key="1">
    <source>
        <dbReference type="EMBL" id="KAH9001172.1"/>
    </source>
</evidence>
<dbReference type="InterPro" id="IPR053720">
    <property type="entry name" value="Psm_Assembly_Chaperone"/>
</dbReference>
<dbReference type="Proteomes" id="UP001201163">
    <property type="component" value="Unassembled WGS sequence"/>
</dbReference>